<dbReference type="STRING" id="471854.Dfer_2319"/>
<dbReference type="HOGENOM" id="CLU_071003_2_0_10"/>
<dbReference type="SUPFAM" id="SSF101874">
    <property type="entry name" value="YceI-like"/>
    <property type="match status" value="1"/>
</dbReference>
<dbReference type="EMBL" id="CP001619">
    <property type="protein sequence ID" value="ACT93538.1"/>
    <property type="molecule type" value="Genomic_DNA"/>
</dbReference>
<evidence type="ECO:0000313" key="2">
    <source>
        <dbReference type="EMBL" id="ACT93538.1"/>
    </source>
</evidence>
<evidence type="ECO:0000259" key="1">
    <source>
        <dbReference type="SMART" id="SM00867"/>
    </source>
</evidence>
<dbReference type="KEGG" id="dfe:Dfer_2319"/>
<dbReference type="eggNOG" id="COG2353">
    <property type="taxonomic scope" value="Bacteria"/>
</dbReference>
<dbReference type="Proteomes" id="UP000002011">
    <property type="component" value="Chromosome"/>
</dbReference>
<name>C6VZR0_DYAFD</name>
<gene>
    <name evidence="2" type="ordered locus">Dfer_2319</name>
</gene>
<dbReference type="SMART" id="SM00867">
    <property type="entry name" value="YceI"/>
    <property type="match status" value="1"/>
</dbReference>
<protein>
    <submittedName>
        <fullName evidence="2">YceI family protein</fullName>
    </submittedName>
</protein>
<keyword evidence="3" id="KW-1185">Reference proteome</keyword>
<dbReference type="InterPro" id="IPR007372">
    <property type="entry name" value="Lipid/polyisoprenoid-bd_YceI"/>
</dbReference>
<feature type="domain" description="Lipid/polyisoprenoid-binding YceI-like" evidence="1">
    <location>
        <begin position="19"/>
        <end position="190"/>
    </location>
</feature>
<dbReference type="PANTHER" id="PTHR34406:SF1">
    <property type="entry name" value="PROTEIN YCEI"/>
    <property type="match status" value="1"/>
</dbReference>
<dbReference type="Pfam" id="PF04264">
    <property type="entry name" value="YceI"/>
    <property type="match status" value="1"/>
</dbReference>
<organism evidence="2 3">
    <name type="scientific">Dyadobacter fermentans (strain ATCC 700827 / DSM 18053 / CIP 107007 / KCTC 52180 / NS114)</name>
    <dbReference type="NCBI Taxonomy" id="471854"/>
    <lineage>
        <taxon>Bacteria</taxon>
        <taxon>Pseudomonadati</taxon>
        <taxon>Bacteroidota</taxon>
        <taxon>Cytophagia</taxon>
        <taxon>Cytophagales</taxon>
        <taxon>Spirosomataceae</taxon>
        <taxon>Dyadobacter</taxon>
    </lineage>
</organism>
<sequence length="194" mass="21653">MLAFCMLPFSCIKDHKVEHFIIDKSASAMEWKGYLKDGSGNNGTIKVTGRLFAAEPGMITGGQISFPLSSLININLPTDELKQQLIHHLQSRDFFDMATYPHIRFDIISMVPDKDISHTYHVAGELIMLGKSNPVSFPVKIKLQGERLEVTGETGIDRTLWGMNYASDESAPDGMYVKPGIDVQFKVVALRKVH</sequence>
<reference evidence="2 3" key="1">
    <citation type="journal article" date="2009" name="Stand. Genomic Sci.">
        <title>Complete genome sequence of Dyadobacter fermentans type strain (NS114).</title>
        <authorList>
            <person name="Lang E."/>
            <person name="Lapidus A."/>
            <person name="Chertkov O."/>
            <person name="Brettin T."/>
            <person name="Detter J.C."/>
            <person name="Han C."/>
            <person name="Copeland A."/>
            <person name="Glavina Del Rio T."/>
            <person name="Nolan M."/>
            <person name="Chen F."/>
            <person name="Lucas S."/>
            <person name="Tice H."/>
            <person name="Cheng J.F."/>
            <person name="Land M."/>
            <person name="Hauser L."/>
            <person name="Chang Y.J."/>
            <person name="Jeffries C.D."/>
            <person name="Kopitz M."/>
            <person name="Bruce D."/>
            <person name="Goodwin L."/>
            <person name="Pitluck S."/>
            <person name="Ovchinnikova G."/>
            <person name="Pati A."/>
            <person name="Ivanova N."/>
            <person name="Mavrommatis K."/>
            <person name="Chen A."/>
            <person name="Palaniappan K."/>
            <person name="Chain P."/>
            <person name="Bristow J."/>
            <person name="Eisen J.A."/>
            <person name="Markowitz V."/>
            <person name="Hugenholtz P."/>
            <person name="Goker M."/>
            <person name="Rohde M."/>
            <person name="Kyrpides N.C."/>
            <person name="Klenk H.P."/>
        </authorList>
    </citation>
    <scope>NUCLEOTIDE SEQUENCE [LARGE SCALE GENOMIC DNA]</scope>
    <source>
        <strain evidence="3">ATCC 700827 / DSM 18053 / CIP 107007 / KCTC 52180 / NS114</strain>
    </source>
</reference>
<dbReference type="Gene3D" id="2.40.128.110">
    <property type="entry name" value="Lipid/polyisoprenoid-binding, YceI-like"/>
    <property type="match status" value="1"/>
</dbReference>
<dbReference type="PANTHER" id="PTHR34406">
    <property type="entry name" value="PROTEIN YCEI"/>
    <property type="match status" value="1"/>
</dbReference>
<proteinExistence type="predicted"/>
<accession>C6VZR0</accession>
<dbReference type="AlphaFoldDB" id="C6VZR0"/>
<dbReference type="InterPro" id="IPR036761">
    <property type="entry name" value="TTHA0802/YceI-like_sf"/>
</dbReference>
<evidence type="ECO:0000313" key="3">
    <source>
        <dbReference type="Proteomes" id="UP000002011"/>
    </source>
</evidence>